<dbReference type="AlphaFoldDB" id="A0A8J7SKK1"/>
<dbReference type="Gene3D" id="1.10.10.1710">
    <property type="entry name" value="Deoxyribodipyrimidine photolyase-related"/>
    <property type="match status" value="1"/>
</dbReference>
<dbReference type="InterPro" id="IPR036134">
    <property type="entry name" value="Crypto/Photolyase_FAD-like_sf"/>
</dbReference>
<dbReference type="Gene3D" id="1.25.40.80">
    <property type="match status" value="1"/>
</dbReference>
<accession>A0A8J7SKK1</accession>
<proteinExistence type="predicted"/>
<evidence type="ECO:0000259" key="1">
    <source>
        <dbReference type="Pfam" id="PF03441"/>
    </source>
</evidence>
<dbReference type="InterPro" id="IPR007357">
    <property type="entry name" value="PhrB-like"/>
</dbReference>
<dbReference type="PANTHER" id="PTHR38657:SF1">
    <property type="entry name" value="SLR1343 PROTEIN"/>
    <property type="match status" value="1"/>
</dbReference>
<dbReference type="InterPro" id="IPR005101">
    <property type="entry name" value="Cryptochr/Photolyase_FAD-bd"/>
</dbReference>
<dbReference type="SUPFAM" id="SSF48173">
    <property type="entry name" value="Cryptochrome/photolyase FAD-binding domain"/>
    <property type="match status" value="1"/>
</dbReference>
<feature type="domain" description="Cryptochrome/DNA photolyase FAD-binding" evidence="1">
    <location>
        <begin position="289"/>
        <end position="379"/>
    </location>
</feature>
<sequence>MSHQRPVYLLEEKHYFGEYNGEGSHFHKQKLVLHRASMKAYERLLKKHGFVVHYLEHRHGQSFGQTMEDLFHGESIVAHCCDPTDHFLLDELEAWGKSTASEIHYYETPNFVCQQPWLSEFFEHGHDLQMSSFYKAQRRRLGVMVHRDGKPYGGKWSFDESFESQQLTHEVELAEPCASEADEVAEATAYVEKKFPHARGQLDGGFHYPHSRRGALLWLKQFFEERLLDGGDELASKNRNKQIVYHSVLTPMLNIGLLQPEEVLHVLMRFSKLHKVPVHYVESFVRQIIGWREFVRGVYLYHGRSERMGNFWKLERRMPDCFYTAETGVDPVDESIRKVLATGYCHQMERMMVQGSFMLLCRIHPDEVHKWFMEMMVDGFDWVVVPNVYGISQFADGGLFVNRPYLVSSRTIQEQLGVAHGKWSQLWDALLWAFIDDYHDEFMDNPQLSSMAEMLTHMPDRIKKPQLKMARNFLAQLS</sequence>
<comment type="caution">
    <text evidence="2">The sequence shown here is derived from an EMBL/GenBank/DDBJ whole genome shotgun (WGS) entry which is preliminary data.</text>
</comment>
<keyword evidence="3" id="KW-1185">Reference proteome</keyword>
<dbReference type="InterPro" id="IPR014729">
    <property type="entry name" value="Rossmann-like_a/b/a_fold"/>
</dbReference>
<evidence type="ECO:0000313" key="3">
    <source>
        <dbReference type="Proteomes" id="UP000624703"/>
    </source>
</evidence>
<dbReference type="Proteomes" id="UP000624703">
    <property type="component" value="Unassembled WGS sequence"/>
</dbReference>
<gene>
    <name evidence="2" type="ORF">JIN82_11470</name>
</gene>
<dbReference type="Gene3D" id="3.40.50.620">
    <property type="entry name" value="HUPs"/>
    <property type="match status" value="1"/>
</dbReference>
<dbReference type="Pfam" id="PF04244">
    <property type="entry name" value="DPRP"/>
    <property type="match status" value="1"/>
</dbReference>
<dbReference type="InterPro" id="IPR052551">
    <property type="entry name" value="UV-DNA_repair_photolyase"/>
</dbReference>
<dbReference type="PANTHER" id="PTHR38657">
    <property type="entry name" value="SLR1343 PROTEIN"/>
    <property type="match status" value="1"/>
</dbReference>
<reference evidence="2" key="1">
    <citation type="submission" date="2021-01" db="EMBL/GenBank/DDBJ databases">
        <title>Modified the classification status of verrucomicrobia.</title>
        <authorList>
            <person name="Feng X."/>
        </authorList>
    </citation>
    <scope>NUCLEOTIDE SEQUENCE</scope>
    <source>
        <strain evidence="2">_KCTC 22039</strain>
    </source>
</reference>
<dbReference type="Pfam" id="PF03441">
    <property type="entry name" value="FAD_binding_7"/>
    <property type="match status" value="1"/>
</dbReference>
<dbReference type="EMBL" id="JAENIM010000041">
    <property type="protein sequence ID" value="MBK1791771.1"/>
    <property type="molecule type" value="Genomic_DNA"/>
</dbReference>
<name>A0A8J7SKK1_9BACT</name>
<organism evidence="2 3">
    <name type="scientific">Persicirhabdus sediminis</name>
    <dbReference type="NCBI Taxonomy" id="454144"/>
    <lineage>
        <taxon>Bacteria</taxon>
        <taxon>Pseudomonadati</taxon>
        <taxon>Verrucomicrobiota</taxon>
        <taxon>Verrucomicrobiia</taxon>
        <taxon>Verrucomicrobiales</taxon>
        <taxon>Verrucomicrobiaceae</taxon>
        <taxon>Persicirhabdus</taxon>
    </lineage>
</organism>
<evidence type="ECO:0000313" key="2">
    <source>
        <dbReference type="EMBL" id="MBK1791771.1"/>
    </source>
</evidence>
<protein>
    <submittedName>
        <fullName evidence="2">Cryptochrome/photolyase family protein</fullName>
    </submittedName>
</protein>
<dbReference type="Gene3D" id="1.10.579.10">
    <property type="entry name" value="DNA Cyclobutane Dipyrimidine Photolyase, subunit A, domain 3"/>
    <property type="match status" value="1"/>
</dbReference>